<dbReference type="EC" id="2.1.1.-" evidence="1"/>
<gene>
    <name evidence="1" type="ORF">VCB98_07460</name>
</gene>
<dbReference type="Pfam" id="PF06962">
    <property type="entry name" value="rRNA_methylase"/>
    <property type="match status" value="1"/>
</dbReference>
<evidence type="ECO:0000313" key="2">
    <source>
        <dbReference type="Proteomes" id="UP001302316"/>
    </source>
</evidence>
<keyword evidence="2" id="KW-1185">Reference proteome</keyword>
<dbReference type="InterPro" id="IPR010719">
    <property type="entry name" value="MnmM_MeTrfase"/>
</dbReference>
<dbReference type="RefSeq" id="WP_346051308.1">
    <property type="nucleotide sequence ID" value="NZ_JAYGII010000013.1"/>
</dbReference>
<keyword evidence="1" id="KW-0489">Methyltransferase</keyword>
<proteinExistence type="predicted"/>
<dbReference type="Gene3D" id="3.40.50.150">
    <property type="entry name" value="Vaccinia Virus protein VP39"/>
    <property type="match status" value="1"/>
</dbReference>
<dbReference type="InterPro" id="IPR029063">
    <property type="entry name" value="SAM-dependent_MTases_sf"/>
</dbReference>
<dbReference type="PANTHER" id="PTHR35276">
    <property type="entry name" value="S-ADENOSYL-L-METHIONINE-DEPENDENT METHYLTRANSFERASES SUPERFAMILY PROTEIN"/>
    <property type="match status" value="1"/>
</dbReference>
<dbReference type="Proteomes" id="UP001302316">
    <property type="component" value="Unassembled WGS sequence"/>
</dbReference>
<dbReference type="AlphaFoldDB" id="A0AAP6JEQ9"/>
<dbReference type="GO" id="GO:0032259">
    <property type="term" value="P:methylation"/>
    <property type="evidence" value="ECO:0007669"/>
    <property type="project" value="UniProtKB-KW"/>
</dbReference>
<dbReference type="EMBL" id="JAYGII010000013">
    <property type="protein sequence ID" value="MEA5445651.1"/>
    <property type="molecule type" value="Genomic_DNA"/>
</dbReference>
<sequence>MRQPLTQLAQTLIRPRLQAGDCAVDATVGNGHDTRFLAECVGETGQVLGLDIQEAAIRTTEGRLAQAGLNGRVQLRQCGHERLDQVLPDHMRGRLKVVMFNLGYLPGGDHDIVTRPDTTLTAIRAAWDNLCADGLISLMIYRGHRGGKDEYQAIRQWLDDSALPWSRPDPEAAQRPATAPVLLHLGRG</sequence>
<accession>A0AAP6JEQ9</accession>
<comment type="caution">
    <text evidence="1">The sequence shown here is derived from an EMBL/GenBank/DDBJ whole genome shotgun (WGS) entry which is preliminary data.</text>
</comment>
<dbReference type="GO" id="GO:0008168">
    <property type="term" value="F:methyltransferase activity"/>
    <property type="evidence" value="ECO:0007669"/>
    <property type="project" value="UniProtKB-KW"/>
</dbReference>
<keyword evidence="1" id="KW-0808">Transferase</keyword>
<name>A0AAP6JEQ9_9GAMM</name>
<dbReference type="SUPFAM" id="SSF53335">
    <property type="entry name" value="S-adenosyl-L-methionine-dependent methyltransferases"/>
    <property type="match status" value="1"/>
</dbReference>
<evidence type="ECO:0000313" key="1">
    <source>
        <dbReference type="EMBL" id="MEA5445651.1"/>
    </source>
</evidence>
<protein>
    <submittedName>
        <fullName evidence="1">Class I SAM-dependent methyltransferase</fullName>
        <ecNumber evidence="1">2.1.1.-</ecNumber>
    </submittedName>
</protein>
<dbReference type="PANTHER" id="PTHR35276:SF1">
    <property type="entry name" value="TRNA (MNM(5)S(2)U34)-METHYLTRANSFERASE, CHLOROPLASTIC"/>
    <property type="match status" value="1"/>
</dbReference>
<organism evidence="1 2">
    <name type="scientific">Natronospira elongata</name>
    <dbReference type="NCBI Taxonomy" id="3110268"/>
    <lineage>
        <taxon>Bacteria</taxon>
        <taxon>Pseudomonadati</taxon>
        <taxon>Pseudomonadota</taxon>
        <taxon>Gammaproteobacteria</taxon>
        <taxon>Natronospirales</taxon>
        <taxon>Natronospiraceae</taxon>
        <taxon>Natronospira</taxon>
    </lineage>
</organism>
<reference evidence="1 2" key="1">
    <citation type="submission" date="2023-12" db="EMBL/GenBank/DDBJ databases">
        <title>Whole-genome sequencing of halo(alkali)philic microorganisms from hypersaline lakes.</title>
        <authorList>
            <person name="Sorokin D.Y."/>
            <person name="Merkel A.Y."/>
            <person name="Messina E."/>
            <person name="Yakimov M."/>
        </authorList>
    </citation>
    <scope>NUCLEOTIDE SEQUENCE [LARGE SCALE GENOMIC DNA]</scope>
    <source>
        <strain evidence="1 2">AB-CW1</strain>
    </source>
</reference>